<dbReference type="PANTHER" id="PTHR33365:SF11">
    <property type="entry name" value="TAT PATHWAY SIGNAL SEQUENCE"/>
    <property type="match status" value="1"/>
</dbReference>
<keyword evidence="4" id="KW-0472">Membrane</keyword>
<evidence type="ECO:0000256" key="4">
    <source>
        <dbReference type="SAM" id="Phobius"/>
    </source>
</evidence>
<gene>
    <name evidence="5" type="ORF">BOTBODRAFT_167949</name>
</gene>
<dbReference type="GO" id="GO:0043386">
    <property type="term" value="P:mycotoxin biosynthetic process"/>
    <property type="evidence" value="ECO:0007669"/>
    <property type="project" value="InterPro"/>
</dbReference>
<evidence type="ECO:0000256" key="3">
    <source>
        <dbReference type="ARBA" id="ARBA00035112"/>
    </source>
</evidence>
<dbReference type="InParanoid" id="A0A067LU02"/>
<evidence type="ECO:0000256" key="2">
    <source>
        <dbReference type="ARBA" id="ARBA00023002"/>
    </source>
</evidence>
<comment type="pathway">
    <text evidence="1">Mycotoxin biosynthesis.</text>
</comment>
<evidence type="ECO:0000256" key="1">
    <source>
        <dbReference type="ARBA" id="ARBA00004685"/>
    </source>
</evidence>
<reference evidence="6" key="1">
    <citation type="journal article" date="2014" name="Proc. Natl. Acad. Sci. U.S.A.">
        <title>Extensive sampling of basidiomycete genomes demonstrates inadequacy of the white-rot/brown-rot paradigm for wood decay fungi.</title>
        <authorList>
            <person name="Riley R."/>
            <person name="Salamov A.A."/>
            <person name="Brown D.W."/>
            <person name="Nagy L.G."/>
            <person name="Floudas D."/>
            <person name="Held B.W."/>
            <person name="Levasseur A."/>
            <person name="Lombard V."/>
            <person name="Morin E."/>
            <person name="Otillar R."/>
            <person name="Lindquist E.A."/>
            <person name="Sun H."/>
            <person name="LaButti K.M."/>
            <person name="Schmutz J."/>
            <person name="Jabbour D."/>
            <person name="Luo H."/>
            <person name="Baker S.E."/>
            <person name="Pisabarro A.G."/>
            <person name="Walton J.D."/>
            <person name="Blanchette R.A."/>
            <person name="Henrissat B."/>
            <person name="Martin F."/>
            <person name="Cullen D."/>
            <person name="Hibbett D.S."/>
            <person name="Grigoriev I.V."/>
        </authorList>
    </citation>
    <scope>NUCLEOTIDE SEQUENCE [LARGE SCALE GENOMIC DNA]</scope>
    <source>
        <strain evidence="6">FD-172 SS1</strain>
    </source>
</reference>
<feature type="transmembrane region" description="Helical" evidence="4">
    <location>
        <begin position="15"/>
        <end position="36"/>
    </location>
</feature>
<dbReference type="Proteomes" id="UP000027195">
    <property type="component" value="Unassembled WGS sequence"/>
</dbReference>
<dbReference type="STRING" id="930990.A0A067LU02"/>
<evidence type="ECO:0000313" key="5">
    <source>
        <dbReference type="EMBL" id="KDQ06589.1"/>
    </source>
</evidence>
<accession>A0A067LU02</accession>
<dbReference type="HOGENOM" id="CLU_042941_8_2_1"/>
<keyword evidence="2" id="KW-0560">Oxidoreductase</keyword>
<dbReference type="AlphaFoldDB" id="A0A067LU02"/>
<evidence type="ECO:0000313" key="6">
    <source>
        <dbReference type="Proteomes" id="UP000027195"/>
    </source>
</evidence>
<dbReference type="OrthoDB" id="3687641at2759"/>
<protein>
    <submittedName>
        <fullName evidence="5">Uncharacterized protein</fullName>
    </submittedName>
</protein>
<dbReference type="Pfam" id="PF11807">
    <property type="entry name" value="UstYa"/>
    <property type="match status" value="1"/>
</dbReference>
<dbReference type="EMBL" id="KL198130">
    <property type="protein sequence ID" value="KDQ06589.1"/>
    <property type="molecule type" value="Genomic_DNA"/>
</dbReference>
<comment type="similarity">
    <text evidence="3">Belongs to the ustYa family.</text>
</comment>
<keyword evidence="4" id="KW-0812">Transmembrane</keyword>
<keyword evidence="6" id="KW-1185">Reference proteome</keyword>
<keyword evidence="4" id="KW-1133">Transmembrane helix</keyword>
<organism evidence="5 6">
    <name type="scientific">Botryobasidium botryosum (strain FD-172 SS1)</name>
    <dbReference type="NCBI Taxonomy" id="930990"/>
    <lineage>
        <taxon>Eukaryota</taxon>
        <taxon>Fungi</taxon>
        <taxon>Dikarya</taxon>
        <taxon>Basidiomycota</taxon>
        <taxon>Agaricomycotina</taxon>
        <taxon>Agaricomycetes</taxon>
        <taxon>Cantharellales</taxon>
        <taxon>Botryobasidiaceae</taxon>
        <taxon>Botryobasidium</taxon>
    </lineage>
</organism>
<name>A0A067LU02_BOTB1</name>
<dbReference type="GO" id="GO:0016491">
    <property type="term" value="F:oxidoreductase activity"/>
    <property type="evidence" value="ECO:0007669"/>
    <property type="project" value="UniProtKB-KW"/>
</dbReference>
<sequence length="211" mass="23943">MARLRLTALGADTSLIFVLTALFASALFNIFALWRIRDTIWPDHDRWSYIGGDHPHQLPIHLPPVALTVENTEHYSVASYRAFIEWDSLDFFPKDYGFVQLGPGYGRRFGVAMIHQLHCLNAVRQALVKGRSDKHIKHCFNLLRQTILCASDTTLDPINVSLDGGVTGTDGVGVTHVCRDWTKVYEYVQENQKLWPASLVVMGMNHTHMHM</sequence>
<dbReference type="InterPro" id="IPR021765">
    <property type="entry name" value="UstYa-like"/>
</dbReference>
<dbReference type="PANTHER" id="PTHR33365">
    <property type="entry name" value="YALI0B05434P"/>
    <property type="match status" value="1"/>
</dbReference>
<proteinExistence type="inferred from homology"/>